<reference evidence="2" key="1">
    <citation type="submission" date="2018-12" db="EMBL/GenBank/DDBJ databases">
        <title>Tengunoibacter tsumagoiensis gen. nov., sp. nov., Dictyobacter kobayashii sp. nov., D. alpinus sp. nov., and D. joshuensis sp. nov. and description of Dictyobacteraceae fam. nov. within the order Ktedonobacterales isolated from Tengu-no-mugimeshi.</title>
        <authorList>
            <person name="Wang C.M."/>
            <person name="Zheng Y."/>
            <person name="Sakai Y."/>
            <person name="Toyoda A."/>
            <person name="Minakuchi Y."/>
            <person name="Abe K."/>
            <person name="Yokota A."/>
            <person name="Yabe S."/>
        </authorList>
    </citation>
    <scope>NUCLEOTIDE SEQUENCE [LARGE SCALE GENOMIC DNA]</scope>
    <source>
        <strain evidence="2">Uno3</strain>
    </source>
</reference>
<dbReference type="Proteomes" id="UP000287352">
    <property type="component" value="Unassembled WGS sequence"/>
</dbReference>
<dbReference type="RefSeq" id="WP_126582581.1">
    <property type="nucleotide sequence ID" value="NZ_BIFR01000002.1"/>
</dbReference>
<keyword evidence="2" id="KW-1185">Reference proteome</keyword>
<dbReference type="OrthoDB" id="9865401at2"/>
<gene>
    <name evidence="1" type="ORF">KTT_49300</name>
</gene>
<sequence>MASNQWYLPEEWNGIDALDQEQQDTSASFPRAPELHIAIESDASYKIGTCEHCVLFEQGRPDRAWDAEGDNDLDFNRDHYFSLLTKLGIVMNDRQAYVCP</sequence>
<organism evidence="1 2">
    <name type="scientific">Tengunoibacter tsumagoiensis</name>
    <dbReference type="NCBI Taxonomy" id="2014871"/>
    <lineage>
        <taxon>Bacteria</taxon>
        <taxon>Bacillati</taxon>
        <taxon>Chloroflexota</taxon>
        <taxon>Ktedonobacteria</taxon>
        <taxon>Ktedonobacterales</taxon>
        <taxon>Dictyobacteraceae</taxon>
        <taxon>Tengunoibacter</taxon>
    </lineage>
</organism>
<dbReference type="AlphaFoldDB" id="A0A402A7W4"/>
<protein>
    <submittedName>
        <fullName evidence="1">Uncharacterized protein</fullName>
    </submittedName>
</protein>
<dbReference type="EMBL" id="BIFR01000002">
    <property type="protein sequence ID" value="GCE15071.1"/>
    <property type="molecule type" value="Genomic_DNA"/>
</dbReference>
<name>A0A402A7W4_9CHLR</name>
<comment type="caution">
    <text evidence="1">The sequence shown here is derived from an EMBL/GenBank/DDBJ whole genome shotgun (WGS) entry which is preliminary data.</text>
</comment>
<evidence type="ECO:0000313" key="1">
    <source>
        <dbReference type="EMBL" id="GCE15071.1"/>
    </source>
</evidence>
<accession>A0A402A7W4</accession>
<proteinExistence type="predicted"/>
<evidence type="ECO:0000313" key="2">
    <source>
        <dbReference type="Proteomes" id="UP000287352"/>
    </source>
</evidence>